<comment type="subcellular location">
    <subcellularLocation>
        <location evidence="1">Cell outer membrane</location>
    </subcellularLocation>
</comment>
<dbReference type="GO" id="GO:1990281">
    <property type="term" value="C:efflux pump complex"/>
    <property type="evidence" value="ECO:0007669"/>
    <property type="project" value="TreeGrafter"/>
</dbReference>
<dbReference type="RefSeq" id="WP_054937513.1">
    <property type="nucleotide sequence ID" value="NZ_PVXL01000067.1"/>
</dbReference>
<feature type="coiled-coil region" evidence="6">
    <location>
        <begin position="162"/>
        <end position="193"/>
    </location>
</feature>
<evidence type="ECO:0000256" key="2">
    <source>
        <dbReference type="ARBA" id="ARBA00022452"/>
    </source>
</evidence>
<dbReference type="EMBL" id="PVXL01000067">
    <property type="protein sequence ID" value="PRR69984.1"/>
    <property type="molecule type" value="Genomic_DNA"/>
</dbReference>
<keyword evidence="7" id="KW-0732">Signal</keyword>
<sequence>MYHPGKKWLPVFIVLLVMSLLVPAGSAYGQEPLTVEEAIDTALKNSNDLKSIQEQVERLWEQRKDVADDVDYVPAPGVGAGTAEAQSMWTSLLNVDINWRIKKRELEEARRKLALDIISKYMDVVTAQENLKRAEIIASRDTVSLKNMQAMVAVGMATQANLSGIEAQAENAQKSLEVARHNLEKAYEALNRLMGVELSKRYEVIVPDYRKLAIQDVEVEAERAVDTNYDVWLLRRKTDIENWDLDYPFTYGPNGTAVKDYDVEEHDVYSVNFARLSAEDAVREQVRKAYRDILNLEEQIVAAQKGVAAAEENARTGKVQYEVGVITREQLLKLEAGAVEAATALNSLKAAHFASVAVFKWLTGKEISQFYNNNQ</sequence>
<evidence type="ECO:0000256" key="5">
    <source>
        <dbReference type="ARBA" id="ARBA00023237"/>
    </source>
</evidence>
<gene>
    <name evidence="8" type="ORF">MOST_28610</name>
</gene>
<feature type="coiled-coil region" evidence="6">
    <location>
        <begin position="279"/>
        <end position="313"/>
    </location>
</feature>
<protein>
    <submittedName>
        <fullName evidence="8">Outer membrane efflux protein</fullName>
    </submittedName>
</protein>
<organism evidence="8 9">
    <name type="scientific">Neomoorella stamsii</name>
    <dbReference type="NCBI Taxonomy" id="1266720"/>
    <lineage>
        <taxon>Bacteria</taxon>
        <taxon>Bacillati</taxon>
        <taxon>Bacillota</taxon>
        <taxon>Clostridia</taxon>
        <taxon>Neomoorellales</taxon>
        <taxon>Neomoorellaceae</taxon>
        <taxon>Neomoorella</taxon>
    </lineage>
</organism>
<dbReference type="GO" id="GO:0015288">
    <property type="term" value="F:porin activity"/>
    <property type="evidence" value="ECO:0007669"/>
    <property type="project" value="TreeGrafter"/>
</dbReference>
<dbReference type="GO" id="GO:0015562">
    <property type="term" value="F:efflux transmembrane transporter activity"/>
    <property type="evidence" value="ECO:0007669"/>
    <property type="project" value="InterPro"/>
</dbReference>
<dbReference type="PANTHER" id="PTHR30026:SF20">
    <property type="entry name" value="OUTER MEMBRANE PROTEIN TOLC"/>
    <property type="match status" value="1"/>
</dbReference>
<keyword evidence="4" id="KW-0472">Membrane</keyword>
<evidence type="ECO:0000256" key="6">
    <source>
        <dbReference type="SAM" id="Coils"/>
    </source>
</evidence>
<evidence type="ECO:0000256" key="4">
    <source>
        <dbReference type="ARBA" id="ARBA00023136"/>
    </source>
</evidence>
<dbReference type="Gene3D" id="1.20.1600.10">
    <property type="entry name" value="Outer membrane efflux proteins (OEP)"/>
    <property type="match status" value="2"/>
</dbReference>
<keyword evidence="5" id="KW-0998">Cell outer membrane</keyword>
<evidence type="ECO:0000256" key="7">
    <source>
        <dbReference type="SAM" id="SignalP"/>
    </source>
</evidence>
<accession>A0A9X7J1D9</accession>
<feature type="chain" id="PRO_5040979860" evidence="7">
    <location>
        <begin position="30"/>
        <end position="375"/>
    </location>
</feature>
<evidence type="ECO:0000256" key="1">
    <source>
        <dbReference type="ARBA" id="ARBA00004442"/>
    </source>
</evidence>
<dbReference type="Proteomes" id="UP000239430">
    <property type="component" value="Unassembled WGS sequence"/>
</dbReference>
<evidence type="ECO:0000313" key="9">
    <source>
        <dbReference type="Proteomes" id="UP000239430"/>
    </source>
</evidence>
<comment type="caution">
    <text evidence="8">The sequence shown here is derived from an EMBL/GenBank/DDBJ whole genome shotgun (WGS) entry which is preliminary data.</text>
</comment>
<dbReference type="SUPFAM" id="SSF56954">
    <property type="entry name" value="Outer membrane efflux proteins (OEP)"/>
    <property type="match status" value="1"/>
</dbReference>
<dbReference type="AlphaFoldDB" id="A0A9X7J1D9"/>
<keyword evidence="6" id="KW-0175">Coiled coil</keyword>
<name>A0A9X7J1D9_9FIRM</name>
<dbReference type="InterPro" id="IPR051906">
    <property type="entry name" value="TolC-like"/>
</dbReference>
<dbReference type="GO" id="GO:0009279">
    <property type="term" value="C:cell outer membrane"/>
    <property type="evidence" value="ECO:0007669"/>
    <property type="project" value="UniProtKB-SubCell"/>
</dbReference>
<keyword evidence="2" id="KW-1134">Transmembrane beta strand</keyword>
<evidence type="ECO:0000256" key="3">
    <source>
        <dbReference type="ARBA" id="ARBA00022692"/>
    </source>
</evidence>
<dbReference type="PANTHER" id="PTHR30026">
    <property type="entry name" value="OUTER MEMBRANE PROTEIN TOLC"/>
    <property type="match status" value="1"/>
</dbReference>
<feature type="signal peptide" evidence="7">
    <location>
        <begin position="1"/>
        <end position="29"/>
    </location>
</feature>
<keyword evidence="3" id="KW-0812">Transmembrane</keyword>
<reference evidence="8 9" key="1">
    <citation type="submission" date="2018-03" db="EMBL/GenBank/DDBJ databases">
        <title>Genome sequence of Moorella stamsii DSM 26217.</title>
        <authorList>
            <person name="Poehlein A."/>
            <person name="Daniel R."/>
        </authorList>
    </citation>
    <scope>NUCLEOTIDE SEQUENCE [LARGE SCALE GENOMIC DNA]</scope>
    <source>
        <strain evidence="9">DSM 26217</strain>
    </source>
</reference>
<keyword evidence="9" id="KW-1185">Reference proteome</keyword>
<proteinExistence type="predicted"/>
<evidence type="ECO:0000313" key="8">
    <source>
        <dbReference type="EMBL" id="PRR69984.1"/>
    </source>
</evidence>